<protein>
    <submittedName>
        <fullName evidence="1">Uncharacterized protein</fullName>
    </submittedName>
</protein>
<name>A0A511T2I9_MYXFU</name>
<proteinExistence type="predicted"/>
<dbReference type="EMBL" id="BJXR01000028">
    <property type="protein sequence ID" value="GEN08369.1"/>
    <property type="molecule type" value="Genomic_DNA"/>
</dbReference>
<sequence>MQPTTRTKPKILFAGTTTGQDFNALKSVAEVSVKQGTDDLGIAEVLWIDCATTKPDQYAPLLRQALDSGKLLVLRHPDGPARKALADICGCEVQDGASVLMVTRDLKATTPSSYAVTALDDTTPVTTTDEQVLSGGEAEAVPPTSPTARPSLAVLERQGEPRDWAATLEAHRERSARSVGGPGLIPPQGVMYGIRTLTGSYSARVTNDSWKATQGKSQDVEFGFTSSFYVYRENGKSNADYVVIRVQQATCSPRTLMVREDNAKGYYQYQFQAQCTNNRGAPLLGTSPETTNNVNPITQISIPLHVKYLQDGSCMANYWSAAHGPVARTQEGWGLSNRSATSSGTAVWLSFHRDPWNSLNDPPNEFSRWWSNMFEGGYGGRVKTLNTLASSSFTVENVAAWRFSASMIATNRNVLFQEILNYRVTAFANPKGTNNGHHQISAGGWVTNPKSITLDVVAVAEDVNSPCK</sequence>
<comment type="caution">
    <text evidence="1">The sequence shown here is derived from an EMBL/GenBank/DDBJ whole genome shotgun (WGS) entry which is preliminary data.</text>
</comment>
<dbReference type="Proteomes" id="UP000183760">
    <property type="component" value="Unassembled WGS sequence"/>
</dbReference>
<keyword evidence="3" id="KW-1185">Reference proteome</keyword>
<gene>
    <name evidence="1" type="ORF">MFU01_34060</name>
    <name evidence="2" type="ORF">SAMN05443572_106206</name>
</gene>
<evidence type="ECO:0000313" key="2">
    <source>
        <dbReference type="EMBL" id="SEU20942.1"/>
    </source>
</evidence>
<reference evidence="1 4" key="2">
    <citation type="submission" date="2019-07" db="EMBL/GenBank/DDBJ databases">
        <title>Whole genome shotgun sequence of Myxococcus fulvus NBRC 100333.</title>
        <authorList>
            <person name="Hosoyama A."/>
            <person name="Uohara A."/>
            <person name="Ohji S."/>
            <person name="Ichikawa N."/>
        </authorList>
    </citation>
    <scope>NUCLEOTIDE SEQUENCE [LARGE SCALE GENOMIC DNA]</scope>
    <source>
        <strain evidence="1 4">NBRC 100333</strain>
    </source>
</reference>
<dbReference type="Proteomes" id="UP000321514">
    <property type="component" value="Unassembled WGS sequence"/>
</dbReference>
<dbReference type="RefSeq" id="WP_074956057.1">
    <property type="nucleotide sequence ID" value="NZ_BJXR01000028.1"/>
</dbReference>
<evidence type="ECO:0000313" key="3">
    <source>
        <dbReference type="Proteomes" id="UP000183760"/>
    </source>
</evidence>
<accession>A0A511T2I9</accession>
<evidence type="ECO:0000313" key="4">
    <source>
        <dbReference type="Proteomes" id="UP000321514"/>
    </source>
</evidence>
<dbReference type="OrthoDB" id="5495170at2"/>
<dbReference type="AlphaFoldDB" id="A0A511T2I9"/>
<evidence type="ECO:0000313" key="1">
    <source>
        <dbReference type="EMBL" id="GEN08369.1"/>
    </source>
</evidence>
<dbReference type="EMBL" id="FOIB01000006">
    <property type="protein sequence ID" value="SEU20942.1"/>
    <property type="molecule type" value="Genomic_DNA"/>
</dbReference>
<organism evidence="1 4">
    <name type="scientific">Myxococcus fulvus</name>
    <dbReference type="NCBI Taxonomy" id="33"/>
    <lineage>
        <taxon>Bacteria</taxon>
        <taxon>Pseudomonadati</taxon>
        <taxon>Myxococcota</taxon>
        <taxon>Myxococcia</taxon>
        <taxon>Myxococcales</taxon>
        <taxon>Cystobacterineae</taxon>
        <taxon>Myxococcaceae</taxon>
        <taxon>Myxococcus</taxon>
    </lineage>
</organism>
<reference evidence="2 3" key="1">
    <citation type="submission" date="2016-10" db="EMBL/GenBank/DDBJ databases">
        <authorList>
            <person name="Varghese N."/>
            <person name="Submissions S."/>
        </authorList>
    </citation>
    <scope>NUCLEOTIDE SEQUENCE [LARGE SCALE GENOMIC DNA]</scope>
    <source>
        <strain evidence="2 3">DSM 16525</strain>
    </source>
</reference>